<dbReference type="InterPro" id="IPR011604">
    <property type="entry name" value="PDDEXK-like_dom_sf"/>
</dbReference>
<gene>
    <name evidence="1" type="ORF">A3A71_03710</name>
</gene>
<dbReference type="Gene3D" id="3.90.320.10">
    <property type="match status" value="1"/>
</dbReference>
<dbReference type="EMBL" id="MEZX01000003">
    <property type="protein sequence ID" value="OGD64256.1"/>
    <property type="molecule type" value="Genomic_DNA"/>
</dbReference>
<dbReference type="Proteomes" id="UP000177481">
    <property type="component" value="Unassembled WGS sequence"/>
</dbReference>
<evidence type="ECO:0000313" key="1">
    <source>
        <dbReference type="EMBL" id="OGD64256.1"/>
    </source>
</evidence>
<reference evidence="1 2" key="1">
    <citation type="journal article" date="2016" name="Nat. Commun.">
        <title>Thousands of microbial genomes shed light on interconnected biogeochemical processes in an aquifer system.</title>
        <authorList>
            <person name="Anantharaman K."/>
            <person name="Brown C.T."/>
            <person name="Hug L.A."/>
            <person name="Sharon I."/>
            <person name="Castelle C.J."/>
            <person name="Probst A.J."/>
            <person name="Thomas B.C."/>
            <person name="Singh A."/>
            <person name="Wilkins M.J."/>
            <person name="Karaoz U."/>
            <person name="Brodie E.L."/>
            <person name="Williams K.H."/>
            <person name="Hubbard S.S."/>
            <person name="Banfield J.F."/>
        </authorList>
    </citation>
    <scope>NUCLEOTIDE SEQUENCE [LARGE SCALE GENOMIC DNA]</scope>
</reference>
<dbReference type="AlphaFoldDB" id="A0A1F5EAF1"/>
<accession>A0A1F5EAF1</accession>
<dbReference type="STRING" id="1797471.A3A71_03710"/>
<evidence type="ECO:0008006" key="3">
    <source>
        <dbReference type="Google" id="ProtNLM"/>
    </source>
</evidence>
<name>A0A1F5EAF1_9BACT</name>
<sequence length="125" mass="14332">MDLKISKPSDGKAQMYQSQLWAYQYALENPDEGDPLKISKLALLIFYPESVLFENGQANLTFPPQWLEVEYNHDGFMNFMKEVNTLLVGPLPDEGETCKWCAYRHKGEEIAHHLQSLPTGDEPPF</sequence>
<evidence type="ECO:0000313" key="2">
    <source>
        <dbReference type="Proteomes" id="UP000177481"/>
    </source>
</evidence>
<organism evidence="1 2">
    <name type="scientific">Candidatus Berkelbacteria bacterium RIFCSPLOWO2_01_FULL_50_28</name>
    <dbReference type="NCBI Taxonomy" id="1797471"/>
    <lineage>
        <taxon>Bacteria</taxon>
        <taxon>Candidatus Berkelbacteria</taxon>
    </lineage>
</organism>
<protein>
    <recommendedName>
        <fullName evidence="3">PD-(D/E)XK endonuclease-like domain-containing protein</fullName>
    </recommendedName>
</protein>
<comment type="caution">
    <text evidence="1">The sequence shown here is derived from an EMBL/GenBank/DDBJ whole genome shotgun (WGS) entry which is preliminary data.</text>
</comment>
<proteinExistence type="predicted"/>